<dbReference type="SMART" id="SM00849">
    <property type="entry name" value="Lactamase_B"/>
    <property type="match status" value="1"/>
</dbReference>
<dbReference type="Pfam" id="PF13567">
    <property type="entry name" value="DUF4131"/>
    <property type="match status" value="1"/>
</dbReference>
<dbReference type="InterPro" id="IPR036866">
    <property type="entry name" value="RibonucZ/Hydroxyglut_hydro"/>
</dbReference>
<evidence type="ECO:0000256" key="7">
    <source>
        <dbReference type="SAM" id="Phobius"/>
    </source>
</evidence>
<dbReference type="InterPro" id="IPR004477">
    <property type="entry name" value="ComEC_N"/>
</dbReference>
<keyword evidence="5 7" id="KW-0472">Membrane</keyword>
<organism evidence="9 10">
    <name type="scientific">Rubrivirga litoralis</name>
    <dbReference type="NCBI Taxonomy" id="3075598"/>
    <lineage>
        <taxon>Bacteria</taxon>
        <taxon>Pseudomonadati</taxon>
        <taxon>Rhodothermota</taxon>
        <taxon>Rhodothermia</taxon>
        <taxon>Rhodothermales</taxon>
        <taxon>Rubricoccaceae</taxon>
        <taxon>Rubrivirga</taxon>
    </lineage>
</organism>
<dbReference type="RefSeq" id="WP_311661104.1">
    <property type="nucleotide sequence ID" value="NZ_JAVRHT010000001.1"/>
</dbReference>
<feature type="domain" description="Metallo-beta-lactamase" evidence="8">
    <location>
        <begin position="582"/>
        <end position="798"/>
    </location>
</feature>
<keyword evidence="10" id="KW-1185">Reference proteome</keyword>
<reference evidence="9 10" key="1">
    <citation type="submission" date="2023-09" db="EMBL/GenBank/DDBJ databases">
        <authorList>
            <person name="Rey-Velasco X."/>
        </authorList>
    </citation>
    <scope>NUCLEOTIDE SEQUENCE [LARGE SCALE GENOMIC DNA]</scope>
    <source>
        <strain evidence="9 10">F394</strain>
    </source>
</reference>
<feature type="transmembrane region" description="Helical" evidence="7">
    <location>
        <begin position="318"/>
        <end position="338"/>
    </location>
</feature>
<comment type="subcellular location">
    <subcellularLocation>
        <location evidence="1">Cell membrane</location>
        <topology evidence="1">Multi-pass membrane protein</topology>
    </subcellularLocation>
</comment>
<evidence type="ECO:0000256" key="4">
    <source>
        <dbReference type="ARBA" id="ARBA00022989"/>
    </source>
</evidence>
<keyword evidence="4 7" id="KW-1133">Transmembrane helix</keyword>
<dbReference type="SUPFAM" id="SSF56281">
    <property type="entry name" value="Metallo-hydrolase/oxidoreductase"/>
    <property type="match status" value="1"/>
</dbReference>
<dbReference type="NCBIfam" id="TIGR00360">
    <property type="entry name" value="ComEC_N-term"/>
    <property type="match status" value="1"/>
</dbReference>
<dbReference type="CDD" id="cd07731">
    <property type="entry name" value="ComA-like_MBL-fold"/>
    <property type="match status" value="1"/>
</dbReference>
<evidence type="ECO:0000256" key="1">
    <source>
        <dbReference type="ARBA" id="ARBA00004651"/>
    </source>
</evidence>
<name>A0ABU3BLM2_9BACT</name>
<protein>
    <submittedName>
        <fullName evidence="9">DNA internalization-related competence protein ComEC/Rec2</fullName>
    </submittedName>
</protein>
<dbReference type="InterPro" id="IPR035681">
    <property type="entry name" value="ComA-like_MBL"/>
</dbReference>
<dbReference type="EMBL" id="JAVRHT010000001">
    <property type="protein sequence ID" value="MDT0630163.1"/>
    <property type="molecule type" value="Genomic_DNA"/>
</dbReference>
<evidence type="ECO:0000256" key="5">
    <source>
        <dbReference type="ARBA" id="ARBA00023136"/>
    </source>
</evidence>
<dbReference type="Pfam" id="PF03772">
    <property type="entry name" value="Competence"/>
    <property type="match status" value="1"/>
</dbReference>
<sequence length="844" mass="86935">MPLAPPPPPLRPSGRPLLVAAVAFGCGIALAHAAPPVGVAAWAGGAAALALAAGAYAWATRGRLVTLRGLVLALAVAGGAVGVGAARLAAWRALPADHVAHLAQAADYADLDRDDRAPVTLWGTVDSVPTGSGWSVRFRLRPDSAARGGAARPVAGPVQVSLLTPDDRRPVYPALRLGDRVRLSGRLATPPRPRNPAQMDYGAYLRGQGIWATLRVDDETGAAFLAPSARWADRVAVAVQRHVRVALARTVPSAEARGVLLALLLADRSRVDGEALDAFRQTGLMHLLAVSGLHVGLVGLALYGLLKPLLGRLGLRHRTVEALRAAVTLAVLAVYVLVTGGSVSVVRAFVMVALVLAGRALERPSDTLNTLGAAALVLLVSRPTALFDVGFQLSFAAVAAIVTLTPLLTAAVSARVRERTVGGAVVGSVAVSLAATVGTAPVLLAHFGRLPLGALVLNLPAIPLTGLTLGSGLAAVATSGWLAPAAAAFGALADLSARALLLTSRVGAGWLDWAALDVYVESPLVLAALALGAAALAVWRRPALRLRLALTAAACLGGAAWAHALSAEARPHLDAVFLDVGQGDATLLALPNGRHVLVDAGLRSPYVDEGERTVLPHLARYGIDRVDALVLTHADADHIGGAAAVMRGVRVDRLVVNGRGGETDLWAKVVRTADSLGVPVQVAAAGDTLALDPAVRLRVLGPAGLRSAPPRPGSGAGSQRPASANEASVVLRVEYGRTRWLLTGDAERGGEAAVVARYGPLLASDVVKVGHHGSRTSSTPALVAAAGRPAFAVVSVARRNRYGLPDEEPIARWGQTGAQTLLTSAEGAVWLRSDGERVWRVAWR</sequence>
<accession>A0ABU3BLM2</accession>
<feature type="transmembrane region" description="Helical" evidence="7">
    <location>
        <begin position="71"/>
        <end position="91"/>
    </location>
</feature>
<feature type="transmembrane region" description="Helical" evidence="7">
    <location>
        <begin position="43"/>
        <end position="59"/>
    </location>
</feature>
<evidence type="ECO:0000313" key="9">
    <source>
        <dbReference type="EMBL" id="MDT0630163.1"/>
    </source>
</evidence>
<comment type="caution">
    <text evidence="9">The sequence shown here is derived from an EMBL/GenBank/DDBJ whole genome shotgun (WGS) entry which is preliminary data.</text>
</comment>
<feature type="region of interest" description="Disordered" evidence="6">
    <location>
        <begin position="703"/>
        <end position="723"/>
    </location>
</feature>
<feature type="transmembrane region" description="Helical" evidence="7">
    <location>
        <begin position="481"/>
        <end position="502"/>
    </location>
</feature>
<dbReference type="PANTHER" id="PTHR30619">
    <property type="entry name" value="DNA INTERNALIZATION/COMPETENCE PROTEIN COMEC/REC2"/>
    <property type="match status" value="1"/>
</dbReference>
<dbReference type="InterPro" id="IPR004797">
    <property type="entry name" value="Competence_ComEC/Rec2"/>
</dbReference>
<keyword evidence="3 7" id="KW-0812">Transmembrane</keyword>
<dbReference type="InterPro" id="IPR025405">
    <property type="entry name" value="DUF4131"/>
</dbReference>
<dbReference type="Pfam" id="PF00753">
    <property type="entry name" value="Lactamase_B"/>
    <property type="match status" value="1"/>
</dbReference>
<proteinExistence type="predicted"/>
<dbReference type="NCBIfam" id="TIGR00361">
    <property type="entry name" value="ComEC_Rec2"/>
    <property type="match status" value="1"/>
</dbReference>
<dbReference type="Gene3D" id="3.60.15.10">
    <property type="entry name" value="Ribonuclease Z/Hydroxyacylglutathione hydrolase-like"/>
    <property type="match status" value="1"/>
</dbReference>
<dbReference type="InterPro" id="IPR001279">
    <property type="entry name" value="Metallo-B-lactamas"/>
</dbReference>
<evidence type="ECO:0000313" key="10">
    <source>
        <dbReference type="Proteomes" id="UP001267426"/>
    </source>
</evidence>
<feature type="transmembrane region" description="Helical" evidence="7">
    <location>
        <begin position="546"/>
        <end position="564"/>
    </location>
</feature>
<keyword evidence="2" id="KW-1003">Cell membrane</keyword>
<evidence type="ECO:0000259" key="8">
    <source>
        <dbReference type="SMART" id="SM00849"/>
    </source>
</evidence>
<feature type="transmembrane region" description="Helical" evidence="7">
    <location>
        <begin position="522"/>
        <end position="539"/>
    </location>
</feature>
<dbReference type="Proteomes" id="UP001267426">
    <property type="component" value="Unassembled WGS sequence"/>
</dbReference>
<gene>
    <name evidence="9" type="ORF">RM540_00245</name>
</gene>
<evidence type="ECO:0000256" key="2">
    <source>
        <dbReference type="ARBA" id="ARBA00022475"/>
    </source>
</evidence>
<evidence type="ECO:0000256" key="3">
    <source>
        <dbReference type="ARBA" id="ARBA00022692"/>
    </source>
</evidence>
<evidence type="ECO:0000256" key="6">
    <source>
        <dbReference type="SAM" id="MobiDB-lite"/>
    </source>
</evidence>
<feature type="transmembrane region" description="Helical" evidence="7">
    <location>
        <begin position="421"/>
        <end position="444"/>
    </location>
</feature>
<feature type="transmembrane region" description="Helical" evidence="7">
    <location>
        <begin position="450"/>
        <end position="469"/>
    </location>
</feature>
<dbReference type="PANTHER" id="PTHR30619:SF1">
    <property type="entry name" value="RECOMBINATION PROTEIN 2"/>
    <property type="match status" value="1"/>
</dbReference>
<feature type="transmembrane region" description="Helical" evidence="7">
    <location>
        <begin position="393"/>
        <end position="414"/>
    </location>
</feature>
<dbReference type="InterPro" id="IPR052159">
    <property type="entry name" value="Competence_DNA_uptake"/>
</dbReference>
<feature type="transmembrane region" description="Helical" evidence="7">
    <location>
        <begin position="284"/>
        <end position="306"/>
    </location>
</feature>